<dbReference type="Proteomes" id="UP000075243">
    <property type="component" value="Unassembled WGS sequence"/>
</dbReference>
<dbReference type="PANTHER" id="PTHR47481:SF22">
    <property type="entry name" value="RETROTRANSPOSON GAG DOMAIN-CONTAINING PROTEIN"/>
    <property type="match status" value="1"/>
</dbReference>
<proteinExistence type="predicted"/>
<gene>
    <name evidence="1" type="ORF">KK1_024898</name>
</gene>
<accession>A0A151SF04</accession>
<name>A0A151SF04_CAJCA</name>
<reference evidence="1" key="1">
    <citation type="journal article" date="2012" name="Nat. Biotechnol.">
        <title>Draft genome sequence of pigeonpea (Cajanus cajan), an orphan legume crop of resource-poor farmers.</title>
        <authorList>
            <person name="Varshney R.K."/>
            <person name="Chen W."/>
            <person name="Li Y."/>
            <person name="Bharti A.K."/>
            <person name="Saxena R.K."/>
            <person name="Schlueter J.A."/>
            <person name="Donoghue M.T."/>
            <person name="Azam S."/>
            <person name="Fan G."/>
            <person name="Whaley A.M."/>
            <person name="Farmer A.D."/>
            <person name="Sheridan J."/>
            <person name="Iwata A."/>
            <person name="Tuteja R."/>
            <person name="Penmetsa R.V."/>
            <person name="Wu W."/>
            <person name="Upadhyaya H.D."/>
            <person name="Yang S.P."/>
            <person name="Shah T."/>
            <person name="Saxena K.B."/>
            <person name="Michael T."/>
            <person name="McCombie W.R."/>
            <person name="Yang B."/>
            <person name="Zhang G."/>
            <person name="Yang H."/>
            <person name="Wang J."/>
            <person name="Spillane C."/>
            <person name="Cook D.R."/>
            <person name="May G.D."/>
            <person name="Xu X."/>
            <person name="Jackson S.A."/>
        </authorList>
    </citation>
    <scope>NUCLEOTIDE SEQUENCE [LARGE SCALE GENOMIC DNA]</scope>
</reference>
<evidence type="ECO:0000313" key="1">
    <source>
        <dbReference type="EMBL" id="KYP53271.1"/>
    </source>
</evidence>
<organism evidence="1 2">
    <name type="scientific">Cajanus cajan</name>
    <name type="common">Pigeon pea</name>
    <name type="synonym">Cajanus indicus</name>
    <dbReference type="NCBI Taxonomy" id="3821"/>
    <lineage>
        <taxon>Eukaryota</taxon>
        <taxon>Viridiplantae</taxon>
        <taxon>Streptophyta</taxon>
        <taxon>Embryophyta</taxon>
        <taxon>Tracheophyta</taxon>
        <taxon>Spermatophyta</taxon>
        <taxon>Magnoliopsida</taxon>
        <taxon>eudicotyledons</taxon>
        <taxon>Gunneridae</taxon>
        <taxon>Pentapetalae</taxon>
        <taxon>rosids</taxon>
        <taxon>fabids</taxon>
        <taxon>Fabales</taxon>
        <taxon>Fabaceae</taxon>
        <taxon>Papilionoideae</taxon>
        <taxon>50 kb inversion clade</taxon>
        <taxon>NPAAA clade</taxon>
        <taxon>indigoferoid/millettioid clade</taxon>
        <taxon>Phaseoleae</taxon>
        <taxon>Cajanus</taxon>
    </lineage>
</organism>
<dbReference type="STRING" id="3821.A0A151SF04"/>
<evidence type="ECO:0008006" key="3">
    <source>
        <dbReference type="Google" id="ProtNLM"/>
    </source>
</evidence>
<evidence type="ECO:0000313" key="2">
    <source>
        <dbReference type="Proteomes" id="UP000075243"/>
    </source>
</evidence>
<sequence>MLTRVIGCKTTWNLWDKIHSYFHVYTNAKARQLCNKLCNTDLESCIVSDFLLCIQSLVDALTVIEDSTSSKKHLDIILEALLEEYKSIVSLISSRFDELSIVVETVLLAHEACLEKFKRDVASINIA</sequence>
<dbReference type="AlphaFoldDB" id="A0A151SF04"/>
<protein>
    <recommendedName>
        <fullName evidence="3">Retrovirus-related Pol polyprotein from transposon TNT 1-94</fullName>
    </recommendedName>
</protein>
<dbReference type="Pfam" id="PF14223">
    <property type="entry name" value="Retrotran_gag_2"/>
    <property type="match status" value="1"/>
</dbReference>
<dbReference type="EMBL" id="KQ483415">
    <property type="protein sequence ID" value="KYP53271.1"/>
    <property type="molecule type" value="Genomic_DNA"/>
</dbReference>
<keyword evidence="2" id="KW-1185">Reference proteome</keyword>
<dbReference type="Gramene" id="C.cajan_24223.t">
    <property type="protein sequence ID" value="C.cajan_24223.t.cds1"/>
    <property type="gene ID" value="C.cajan_24223"/>
</dbReference>
<dbReference type="PANTHER" id="PTHR47481">
    <property type="match status" value="1"/>
</dbReference>